<dbReference type="SUPFAM" id="SSF56672">
    <property type="entry name" value="DNA/RNA polymerases"/>
    <property type="match status" value="1"/>
</dbReference>
<dbReference type="WBParaSite" id="PDA_v2.g9761.t1">
    <property type="protein sequence ID" value="PDA_v2.g9761.t1"/>
    <property type="gene ID" value="PDA_v2.g9761"/>
</dbReference>
<proteinExistence type="predicted"/>
<protein>
    <submittedName>
        <fullName evidence="3">Reverse transcriptase domain-containing protein</fullName>
    </submittedName>
</protein>
<name>A0A914QZG4_9BILA</name>
<evidence type="ECO:0000313" key="2">
    <source>
        <dbReference type="Proteomes" id="UP000887578"/>
    </source>
</evidence>
<dbReference type="PANTHER" id="PTHR47027:SF20">
    <property type="entry name" value="REVERSE TRANSCRIPTASE-LIKE PROTEIN WITH RNA-DIRECTED DNA POLYMERASE DOMAIN"/>
    <property type="match status" value="1"/>
</dbReference>
<organism evidence="2 3">
    <name type="scientific">Panagrolaimus davidi</name>
    <dbReference type="NCBI Taxonomy" id="227884"/>
    <lineage>
        <taxon>Eukaryota</taxon>
        <taxon>Metazoa</taxon>
        <taxon>Ecdysozoa</taxon>
        <taxon>Nematoda</taxon>
        <taxon>Chromadorea</taxon>
        <taxon>Rhabditida</taxon>
        <taxon>Tylenchina</taxon>
        <taxon>Panagrolaimomorpha</taxon>
        <taxon>Panagrolaimoidea</taxon>
        <taxon>Panagrolaimidae</taxon>
        <taxon>Panagrolaimus</taxon>
    </lineage>
</organism>
<dbReference type="InterPro" id="IPR000477">
    <property type="entry name" value="RT_dom"/>
</dbReference>
<dbReference type="Proteomes" id="UP000887578">
    <property type="component" value="Unplaced"/>
</dbReference>
<dbReference type="AlphaFoldDB" id="A0A914QZG4"/>
<evidence type="ECO:0000259" key="1">
    <source>
        <dbReference type="PROSITE" id="PS50878"/>
    </source>
</evidence>
<evidence type="ECO:0000313" key="3">
    <source>
        <dbReference type="WBParaSite" id="PDA_v2.g9761.t1"/>
    </source>
</evidence>
<dbReference type="PROSITE" id="PS50878">
    <property type="entry name" value="RT_POL"/>
    <property type="match status" value="1"/>
</dbReference>
<keyword evidence="2" id="KW-1185">Reference proteome</keyword>
<dbReference type="PANTHER" id="PTHR47027">
    <property type="entry name" value="REVERSE TRANSCRIPTASE DOMAIN-CONTAINING PROTEIN"/>
    <property type="match status" value="1"/>
</dbReference>
<feature type="domain" description="Reverse transcriptase" evidence="1">
    <location>
        <begin position="1"/>
        <end position="87"/>
    </location>
</feature>
<sequence>MPGGSLVRLHILGHLDFADDIALLSQTLEGAQSLLDQVAEKCRAVGLHINVEKTKWMSNVRDPDETILLNDEEVEKVNEFIYLGQLVKWPSQPGRFNKEISRRICSGWNAFNKAKKLLISRRIPANLKRKYFNQCIFPAMLYGCETWCLTKTEETRLAVAQRKIERRMLNVRLLDQHPREWLRERTQLKDIVQAARERKWNYLRKLMLLPEDRWNRKLTEWTPDTQVCLFDCQRQFSS</sequence>
<dbReference type="Pfam" id="PF00078">
    <property type="entry name" value="RVT_1"/>
    <property type="match status" value="1"/>
</dbReference>
<accession>A0A914QZG4</accession>
<dbReference type="InterPro" id="IPR043502">
    <property type="entry name" value="DNA/RNA_pol_sf"/>
</dbReference>
<reference evidence="3" key="1">
    <citation type="submission" date="2022-11" db="UniProtKB">
        <authorList>
            <consortium name="WormBaseParasite"/>
        </authorList>
    </citation>
    <scope>IDENTIFICATION</scope>
</reference>